<organism evidence="2 3">
    <name type="scientific">Meridianimarinicoccus roseus</name>
    <dbReference type="NCBI Taxonomy" id="2072018"/>
    <lineage>
        <taxon>Bacteria</taxon>
        <taxon>Pseudomonadati</taxon>
        <taxon>Pseudomonadota</taxon>
        <taxon>Alphaproteobacteria</taxon>
        <taxon>Rhodobacterales</taxon>
        <taxon>Paracoccaceae</taxon>
        <taxon>Meridianimarinicoccus</taxon>
    </lineage>
</organism>
<accession>A0A2V2LK61</accession>
<gene>
    <name evidence="2" type="ORF">DKT77_04055</name>
</gene>
<evidence type="ECO:0000256" key="1">
    <source>
        <dbReference type="SAM" id="SignalP"/>
    </source>
</evidence>
<sequence length="272" mass="27131">MARADETSGTRGRIGAAAAGLALLLAAGAAQAGVVELITNGDFETGDFTGWSTAKTPGSAGDFLIVPISPTGTPSPVNAFPVPGNPAGGSFAAMSEQTGPNAVALTQVFTVPLATVKLELSFSNFIDDYSGASPVGPAFPGIPGQLGPGLDETPTSSTQFVLFDILTAGADALMPLPGDVVTSITNPFPAPAFAAGSNPWLPSGVFDLTGALAPGGTYQLRFGEVDNSGNLLAGLDNVSLVATTAPVPLPPALPLLAAGVVGLGLLRRHRRG</sequence>
<dbReference type="Gene3D" id="2.60.120.260">
    <property type="entry name" value="Galactose-binding domain-like"/>
    <property type="match status" value="1"/>
</dbReference>
<feature type="chain" id="PRO_5016054881" description="PEP-CTERM sorting domain-containing protein" evidence="1">
    <location>
        <begin position="33"/>
        <end position="272"/>
    </location>
</feature>
<keyword evidence="1" id="KW-0732">Signal</keyword>
<dbReference type="EMBL" id="QGKU01000015">
    <property type="protein sequence ID" value="PWR03894.1"/>
    <property type="molecule type" value="Genomic_DNA"/>
</dbReference>
<dbReference type="Proteomes" id="UP000245680">
    <property type="component" value="Unassembled WGS sequence"/>
</dbReference>
<name>A0A2V2LK61_9RHOB</name>
<evidence type="ECO:0008006" key="4">
    <source>
        <dbReference type="Google" id="ProtNLM"/>
    </source>
</evidence>
<dbReference type="OrthoDB" id="7844496at2"/>
<evidence type="ECO:0000313" key="2">
    <source>
        <dbReference type="EMBL" id="PWR03894.1"/>
    </source>
</evidence>
<dbReference type="RefSeq" id="WP_109810454.1">
    <property type="nucleotide sequence ID" value="NZ_QGKU01000015.1"/>
</dbReference>
<reference evidence="2 3" key="1">
    <citation type="submission" date="2018-05" db="EMBL/GenBank/DDBJ databases">
        <title>Rhodobacteraceae gen. nov., sp. nov. isolated from sea water.</title>
        <authorList>
            <person name="Ren Y."/>
        </authorList>
    </citation>
    <scope>NUCLEOTIDE SEQUENCE [LARGE SCALE GENOMIC DNA]</scope>
    <source>
        <strain evidence="2 3">TG-679</strain>
    </source>
</reference>
<dbReference type="AlphaFoldDB" id="A0A2V2LK61"/>
<comment type="caution">
    <text evidence="2">The sequence shown here is derived from an EMBL/GenBank/DDBJ whole genome shotgun (WGS) entry which is preliminary data.</text>
</comment>
<protein>
    <recommendedName>
        <fullName evidence="4">PEP-CTERM sorting domain-containing protein</fullName>
    </recommendedName>
</protein>
<proteinExistence type="predicted"/>
<evidence type="ECO:0000313" key="3">
    <source>
        <dbReference type="Proteomes" id="UP000245680"/>
    </source>
</evidence>
<keyword evidence="3" id="KW-1185">Reference proteome</keyword>
<feature type="signal peptide" evidence="1">
    <location>
        <begin position="1"/>
        <end position="32"/>
    </location>
</feature>